<protein>
    <submittedName>
        <fullName evidence="8">Uncharacterized protein</fullName>
    </submittedName>
</protein>
<dbReference type="Gene3D" id="3.80.10.10">
    <property type="entry name" value="Ribonuclease Inhibitor"/>
    <property type="match status" value="2"/>
</dbReference>
<gene>
    <name evidence="8" type="ORF">FSB_LOCUS35232</name>
</gene>
<dbReference type="InterPro" id="IPR032675">
    <property type="entry name" value="LRR_dom_sf"/>
</dbReference>
<dbReference type="Pfam" id="PF23559">
    <property type="entry name" value="WHD_DRP"/>
    <property type="match status" value="1"/>
</dbReference>
<dbReference type="InterPro" id="IPR044974">
    <property type="entry name" value="Disease_R_plants"/>
</dbReference>
<evidence type="ECO:0000259" key="6">
    <source>
        <dbReference type="Pfam" id="PF23559"/>
    </source>
</evidence>
<dbReference type="SUPFAM" id="SSF52540">
    <property type="entry name" value="P-loop containing nucleoside triphosphate hydrolases"/>
    <property type="match status" value="1"/>
</dbReference>
<keyword evidence="1" id="KW-0677">Repeat</keyword>
<proteinExistence type="predicted"/>
<evidence type="ECO:0000259" key="5">
    <source>
        <dbReference type="Pfam" id="PF18052"/>
    </source>
</evidence>
<dbReference type="SUPFAM" id="SSF52058">
    <property type="entry name" value="L domain-like"/>
    <property type="match status" value="1"/>
</dbReference>
<dbReference type="GO" id="GO:0098542">
    <property type="term" value="P:defense response to other organism"/>
    <property type="evidence" value="ECO:0007669"/>
    <property type="project" value="TreeGrafter"/>
</dbReference>
<dbReference type="FunFam" id="1.10.10.10:FF:000322">
    <property type="entry name" value="Probable disease resistance protein At1g63360"/>
    <property type="match status" value="1"/>
</dbReference>
<dbReference type="EMBL" id="OIVN01002902">
    <property type="protein sequence ID" value="SPD07350.1"/>
    <property type="molecule type" value="Genomic_DNA"/>
</dbReference>
<organism evidence="8">
    <name type="scientific">Fagus sylvatica</name>
    <name type="common">Beechnut</name>
    <dbReference type="NCBI Taxonomy" id="28930"/>
    <lineage>
        <taxon>Eukaryota</taxon>
        <taxon>Viridiplantae</taxon>
        <taxon>Streptophyta</taxon>
        <taxon>Embryophyta</taxon>
        <taxon>Tracheophyta</taxon>
        <taxon>Spermatophyta</taxon>
        <taxon>Magnoliopsida</taxon>
        <taxon>eudicotyledons</taxon>
        <taxon>Gunneridae</taxon>
        <taxon>Pentapetalae</taxon>
        <taxon>rosids</taxon>
        <taxon>fabids</taxon>
        <taxon>Fagales</taxon>
        <taxon>Fagaceae</taxon>
        <taxon>Fagus</taxon>
    </lineage>
</organism>
<dbReference type="InterPro" id="IPR042197">
    <property type="entry name" value="Apaf_helical"/>
</dbReference>
<dbReference type="InterPro" id="IPR038005">
    <property type="entry name" value="RX-like_CC"/>
</dbReference>
<evidence type="ECO:0000256" key="3">
    <source>
        <dbReference type="ARBA" id="ARBA00022821"/>
    </source>
</evidence>
<evidence type="ECO:0000259" key="4">
    <source>
        <dbReference type="Pfam" id="PF00931"/>
    </source>
</evidence>
<dbReference type="InterPro" id="IPR055414">
    <property type="entry name" value="LRR_R13L4/SHOC2-like"/>
</dbReference>
<evidence type="ECO:0000256" key="1">
    <source>
        <dbReference type="ARBA" id="ARBA00022737"/>
    </source>
</evidence>
<dbReference type="PRINTS" id="PR00364">
    <property type="entry name" value="DISEASERSIST"/>
</dbReference>
<dbReference type="InterPro" id="IPR027417">
    <property type="entry name" value="P-loop_NTPase"/>
</dbReference>
<accession>A0A2N9H6U7</accession>
<dbReference type="InterPro" id="IPR002182">
    <property type="entry name" value="NB-ARC"/>
</dbReference>
<dbReference type="PANTHER" id="PTHR23155:SF1205">
    <property type="entry name" value="DISEASE RESISTANCE PROTEIN RPM1"/>
    <property type="match status" value="1"/>
</dbReference>
<evidence type="ECO:0000259" key="7">
    <source>
        <dbReference type="Pfam" id="PF23598"/>
    </source>
</evidence>
<evidence type="ECO:0000256" key="2">
    <source>
        <dbReference type="ARBA" id="ARBA00022741"/>
    </source>
</evidence>
<dbReference type="CDD" id="cd14798">
    <property type="entry name" value="RX-CC_like"/>
    <property type="match status" value="1"/>
</dbReference>
<dbReference type="Pfam" id="PF18052">
    <property type="entry name" value="Rx_N"/>
    <property type="match status" value="1"/>
</dbReference>
<dbReference type="Gene3D" id="1.10.8.430">
    <property type="entry name" value="Helical domain of apoptotic protease-activating factors"/>
    <property type="match status" value="1"/>
</dbReference>
<dbReference type="GO" id="GO:0043531">
    <property type="term" value="F:ADP binding"/>
    <property type="evidence" value="ECO:0007669"/>
    <property type="project" value="InterPro"/>
</dbReference>
<feature type="domain" description="Disease resistance protein winged helix" evidence="6">
    <location>
        <begin position="429"/>
        <end position="500"/>
    </location>
</feature>
<sequence length="1373" mass="156534">MAEIVVNIVLDKLTTLMQEEMHLLKGVSEDAVWIADELEQIKAFLRAADEMEDRSHGLDVCVKQLRDVAYDIEDALDEYRLRLMVTHQHGHDLNAFLGNIVSSIKNLKARHQIASEIQRIKSRFLSISEGSQRFQSETNDAKIAAKTWHYHRQNALLVDEADLVGIENPKKQLISWLIQGDTGREVVSVVGMGGLGKTTLVKKVYDDAQVKLHFKYRAWITVTQSLKMEELLKDMLQQLYRAKRKAVPQGVDSMSNDQLITKINNLLQQKRYLIVLDDLWHIDEWDAVKYALPNSSNGGRVMLTTRNSEVASASFREFHGNVYSLNPLSNEESRTLFCKKTFGENSCPPRLKSHTESILERCEGLPLAIVAISGVLATKDRVDQWDMILRSLADEIMENVRLNSMEKILSLSYNDLPYYLKSCFLYFSIFPKNHVIDQMRLIRLWIAEGFVKTKEGMTLEEVAEGYLYELLNRSLIQVSGTTSEGRIKTCRVHDLLREIIISKSRDQNFVTIARGQNTMWPEKVRRLSIHKTMPDAQQIQSISRLRSLLMFLRVDSMSQSSKSISFPLEFRLLNVLDLQGAPLEVFPNEITKLFHLKYLSLRSTNIKIIPSSIGNLKYLETLDLKHTCITVLPVEILQLQKLRHLLVYWYEIQSYAQINSKYGFNSKAMAQIGDLRFLQKLCFIEADHGSNDIMKELGRLDQLRRLGIVKFRRENGVALCSSIEMLTNLRALSITTIEENEILDLESLSRPPPFLQRLYLSGRLEKLPVWISSLNNLAKISLKWSQLRDDPLEYLQDLPNLVHLEFLQVYEGETLHFKAEGFQSLKVLCLDKLDGLKTVTVEKGSMPFLEKLFLQRCKLLHSLPSGIENLSKLKALEFYDMPGDLIMTIRPDIDGGDYWKVAHVPEINTTYWRDGGWDVYSLYTSIEGEGSTSAHTRSNELPPYWKYIHTCPLDTEFLHAGCLHKEPKVVSLRIAKELQRHYDVEGEDVVLRLGAGTTIGGLTQLRRGTESFGGEAFETVPEDGSSTGRRTLPCRGATIAGSSSKRSEPMCQEVLSRLIHREFANGALIGVKMNLAGVAFTHVMYADDLILFAKATDREVKVLNDCLENYFLWSGQIVNREKLGLVFSKLVTRERKRAVKEELNMKLIFSNTKYLGAPLFASRSRSKDFEFLQDKVETKLKGWRCKSLSWASRSTLIKFVALAIPNYTFAAFDVPTVVCDKLDSVVRRFWWNPRKVAGNFLAWKSWDQLFCPKAGGGLGFRKAKDFNNALLAKITWMKAIEIQKKIIERGACFNVGDGAAIDIWKDPWVPWLPNFKPLAKGDSEPVNLVVACLINQSTGTWNLPMLKDLFDDSSVNAILKIHIPSFPRPDKIS</sequence>
<dbReference type="Gene3D" id="1.20.5.4130">
    <property type="match status" value="1"/>
</dbReference>
<feature type="domain" description="Disease resistance R13L4/SHOC-2-like LRR" evidence="7">
    <location>
        <begin position="556"/>
        <end position="877"/>
    </location>
</feature>
<dbReference type="InterPro" id="IPR036388">
    <property type="entry name" value="WH-like_DNA-bd_sf"/>
</dbReference>
<dbReference type="PANTHER" id="PTHR23155">
    <property type="entry name" value="DISEASE RESISTANCE PROTEIN RP"/>
    <property type="match status" value="1"/>
</dbReference>
<dbReference type="Gene3D" id="1.10.10.10">
    <property type="entry name" value="Winged helix-like DNA-binding domain superfamily/Winged helix DNA-binding domain"/>
    <property type="match status" value="1"/>
</dbReference>
<dbReference type="Gene3D" id="3.40.50.300">
    <property type="entry name" value="P-loop containing nucleotide triphosphate hydrolases"/>
    <property type="match status" value="1"/>
</dbReference>
<feature type="domain" description="Disease resistance N-terminal" evidence="5">
    <location>
        <begin position="5"/>
        <end position="88"/>
    </location>
</feature>
<dbReference type="Pfam" id="PF23598">
    <property type="entry name" value="LRR_14"/>
    <property type="match status" value="1"/>
</dbReference>
<name>A0A2N9H6U7_FAGSY</name>
<reference evidence="8" key="1">
    <citation type="submission" date="2018-02" db="EMBL/GenBank/DDBJ databases">
        <authorList>
            <person name="Cohen D.B."/>
            <person name="Kent A.D."/>
        </authorList>
    </citation>
    <scope>NUCLEOTIDE SEQUENCE</scope>
</reference>
<keyword evidence="2" id="KW-0547">Nucleotide-binding</keyword>
<evidence type="ECO:0000313" key="8">
    <source>
        <dbReference type="EMBL" id="SPD07350.1"/>
    </source>
</evidence>
<dbReference type="InterPro" id="IPR041118">
    <property type="entry name" value="Rx_N"/>
</dbReference>
<keyword evidence="3" id="KW-0611">Plant defense</keyword>
<dbReference type="FunFam" id="3.40.50.300:FF:001091">
    <property type="entry name" value="Probable disease resistance protein At1g61300"/>
    <property type="match status" value="1"/>
</dbReference>
<dbReference type="Pfam" id="PF00931">
    <property type="entry name" value="NB-ARC"/>
    <property type="match status" value="1"/>
</dbReference>
<dbReference type="InterPro" id="IPR058922">
    <property type="entry name" value="WHD_DRP"/>
</dbReference>
<feature type="domain" description="NB-ARC" evidence="4">
    <location>
        <begin position="167"/>
        <end position="345"/>
    </location>
</feature>